<organism evidence="2 3">
    <name type="scientific">Bradyrhizobium erythrophlei</name>
    <dbReference type="NCBI Taxonomy" id="1437360"/>
    <lineage>
        <taxon>Bacteria</taxon>
        <taxon>Pseudomonadati</taxon>
        <taxon>Pseudomonadota</taxon>
        <taxon>Alphaproteobacteria</taxon>
        <taxon>Hyphomicrobiales</taxon>
        <taxon>Nitrobacteraceae</taxon>
        <taxon>Bradyrhizobium</taxon>
    </lineage>
</organism>
<proteinExistence type="predicted"/>
<feature type="transmembrane region" description="Helical" evidence="1">
    <location>
        <begin position="15"/>
        <end position="42"/>
    </location>
</feature>
<dbReference type="RefSeq" id="WP_072815871.1">
    <property type="nucleotide sequence ID" value="NZ_LT670849.1"/>
</dbReference>
<keyword evidence="1" id="KW-0472">Membrane</keyword>
<keyword evidence="3" id="KW-1185">Reference proteome</keyword>
<dbReference type="Proteomes" id="UP000184096">
    <property type="component" value="Chromosome I"/>
</dbReference>
<reference evidence="3" key="1">
    <citation type="submission" date="2016-11" db="EMBL/GenBank/DDBJ databases">
        <authorList>
            <person name="Varghese N."/>
            <person name="Submissions S."/>
        </authorList>
    </citation>
    <scope>NUCLEOTIDE SEQUENCE [LARGE SCALE GENOMIC DNA]</scope>
    <source>
        <strain evidence="3">GAS401</strain>
    </source>
</reference>
<keyword evidence="1" id="KW-0812">Transmembrane</keyword>
<accession>A0A1M7SS64</accession>
<evidence type="ECO:0000256" key="1">
    <source>
        <dbReference type="SAM" id="Phobius"/>
    </source>
</evidence>
<evidence type="ECO:0000313" key="3">
    <source>
        <dbReference type="Proteomes" id="UP000184096"/>
    </source>
</evidence>
<dbReference type="AlphaFoldDB" id="A0A1M7SS64"/>
<protein>
    <submittedName>
        <fullName evidence="2">Uncharacterized protein</fullName>
    </submittedName>
</protein>
<dbReference type="OrthoDB" id="8247359at2"/>
<keyword evidence="1" id="KW-1133">Transmembrane helix</keyword>
<dbReference type="EMBL" id="LT670849">
    <property type="protein sequence ID" value="SHN61332.1"/>
    <property type="molecule type" value="Genomic_DNA"/>
</dbReference>
<sequence>MRARKKPSAVPKPGLILAVASHVAMGVALALVFALILIWTPFFGVLPLINLSDDPSVTMETFVGSVVLMFGVGAALTGLVFMMEEV</sequence>
<gene>
    <name evidence="2" type="ORF">SAMN05444170_0108</name>
</gene>
<name>A0A1M7SS64_9BRAD</name>
<evidence type="ECO:0000313" key="2">
    <source>
        <dbReference type="EMBL" id="SHN61332.1"/>
    </source>
</evidence>
<feature type="transmembrane region" description="Helical" evidence="1">
    <location>
        <begin position="62"/>
        <end position="83"/>
    </location>
</feature>